<evidence type="ECO:0000259" key="1">
    <source>
        <dbReference type="PROSITE" id="PS50943"/>
    </source>
</evidence>
<dbReference type="SUPFAM" id="SSF47413">
    <property type="entry name" value="lambda repressor-like DNA-binding domains"/>
    <property type="match status" value="1"/>
</dbReference>
<organism evidence="2 3">
    <name type="scientific">Methanooceanicella nereidis</name>
    <dbReference type="NCBI Taxonomy" id="2052831"/>
    <lineage>
        <taxon>Archaea</taxon>
        <taxon>Methanobacteriati</taxon>
        <taxon>Methanobacteriota</taxon>
        <taxon>Stenosarchaea group</taxon>
        <taxon>Methanomicrobia</taxon>
        <taxon>Methanocellales</taxon>
        <taxon>Methanocellaceae</taxon>
        <taxon>Methanooceanicella</taxon>
    </lineage>
</organism>
<reference evidence="2 3" key="1">
    <citation type="submission" date="2017-11" db="EMBL/GenBank/DDBJ databases">
        <title>Isolation and Characterization of Family Methanocellaceae Species from Potential Methane Hydrate Area Offshore Southwestern Taiwan.</title>
        <authorList>
            <person name="Zhang W.-L."/>
            <person name="Chen W.-C."/>
            <person name="Lai M.-C."/>
            <person name="Chen S.-C."/>
        </authorList>
    </citation>
    <scope>NUCLEOTIDE SEQUENCE [LARGE SCALE GENOMIC DNA]</scope>
    <source>
        <strain evidence="2 3">CWC-04</strain>
    </source>
</reference>
<name>A0AAP2REJ9_9EURY</name>
<dbReference type="InterPro" id="IPR010982">
    <property type="entry name" value="Lambda_DNA-bd_dom_sf"/>
</dbReference>
<dbReference type="RefSeq" id="WP_230742767.1">
    <property type="nucleotide sequence ID" value="NZ_PGCK01000012.1"/>
</dbReference>
<dbReference type="PIRSF" id="PIRSF005978">
    <property type="entry name" value="HTH_MJ0621_prd"/>
    <property type="match status" value="1"/>
</dbReference>
<dbReference type="GO" id="GO:0003677">
    <property type="term" value="F:DNA binding"/>
    <property type="evidence" value="ECO:0007669"/>
    <property type="project" value="InterPro"/>
</dbReference>
<proteinExistence type="predicted"/>
<comment type="caution">
    <text evidence="2">The sequence shown here is derived from an EMBL/GenBank/DDBJ whole genome shotgun (WGS) entry which is preliminary data.</text>
</comment>
<sequence>MTLADDVITAAFQSDEEFRKVMDKVIKKDLGLSVTEFGDRSGISPSTLYKILNGDRDPNLKTLREITGAIRQLEGLSKEKFIAVIAARPVLDRISEREMVVDNKKIVVREYSAMTMEDAIVAAIKAERDGAQALVCAPIVSYTIEKIVHIPVSTIMPTTSVVNAIENASRKIRSINVRE</sequence>
<dbReference type="PROSITE" id="PS50943">
    <property type="entry name" value="HTH_CROC1"/>
    <property type="match status" value="1"/>
</dbReference>
<evidence type="ECO:0000313" key="3">
    <source>
        <dbReference type="Proteomes" id="UP001320159"/>
    </source>
</evidence>
<protein>
    <submittedName>
        <fullName evidence="2">Transcriptional regulator</fullName>
    </submittedName>
</protein>
<dbReference type="EMBL" id="PGCK01000012">
    <property type="protein sequence ID" value="MCD1295908.1"/>
    <property type="molecule type" value="Genomic_DNA"/>
</dbReference>
<accession>A0AAP2REJ9</accession>
<dbReference type="Gene3D" id="1.10.260.40">
    <property type="entry name" value="lambda repressor-like DNA-binding domains"/>
    <property type="match status" value="1"/>
</dbReference>
<evidence type="ECO:0000313" key="2">
    <source>
        <dbReference type="EMBL" id="MCD1295908.1"/>
    </source>
</evidence>
<feature type="domain" description="HTH cro/C1-type" evidence="1">
    <location>
        <begin position="24"/>
        <end position="76"/>
    </location>
</feature>
<keyword evidence="3" id="KW-1185">Reference proteome</keyword>
<dbReference type="SMART" id="SM00530">
    <property type="entry name" value="HTH_XRE"/>
    <property type="match status" value="1"/>
</dbReference>
<dbReference type="Pfam" id="PF01381">
    <property type="entry name" value="HTH_3"/>
    <property type="match status" value="1"/>
</dbReference>
<dbReference type="CDD" id="cd00093">
    <property type="entry name" value="HTH_XRE"/>
    <property type="match status" value="1"/>
</dbReference>
<dbReference type="InterPro" id="IPR016472">
    <property type="entry name" value="Tscrpt_reg_MJ0621_prd"/>
</dbReference>
<dbReference type="AlphaFoldDB" id="A0AAP2REJ9"/>
<dbReference type="InterPro" id="IPR001387">
    <property type="entry name" value="Cro/C1-type_HTH"/>
</dbReference>
<dbReference type="Proteomes" id="UP001320159">
    <property type="component" value="Unassembled WGS sequence"/>
</dbReference>
<gene>
    <name evidence="2" type="ORF">CUJ83_12975</name>
</gene>